<proteinExistence type="predicted"/>
<keyword evidence="2" id="KW-1185">Reference proteome</keyword>
<accession>A0ACC2M2V9</accession>
<organism evidence="1 2">
    <name type="scientific">Persea americana</name>
    <name type="common">Avocado</name>
    <dbReference type="NCBI Taxonomy" id="3435"/>
    <lineage>
        <taxon>Eukaryota</taxon>
        <taxon>Viridiplantae</taxon>
        <taxon>Streptophyta</taxon>
        <taxon>Embryophyta</taxon>
        <taxon>Tracheophyta</taxon>
        <taxon>Spermatophyta</taxon>
        <taxon>Magnoliopsida</taxon>
        <taxon>Magnoliidae</taxon>
        <taxon>Laurales</taxon>
        <taxon>Lauraceae</taxon>
        <taxon>Persea</taxon>
    </lineage>
</organism>
<protein>
    <submittedName>
        <fullName evidence="1">Uncharacterized protein</fullName>
    </submittedName>
</protein>
<comment type="caution">
    <text evidence="1">The sequence shown here is derived from an EMBL/GenBank/DDBJ whole genome shotgun (WGS) entry which is preliminary data.</text>
</comment>
<gene>
    <name evidence="1" type="ORF">MRB53_016800</name>
</gene>
<reference evidence="1 2" key="1">
    <citation type="journal article" date="2022" name="Hortic Res">
        <title>A haplotype resolved chromosomal level avocado genome allows analysis of novel avocado genes.</title>
        <authorList>
            <person name="Nath O."/>
            <person name="Fletcher S.J."/>
            <person name="Hayward A."/>
            <person name="Shaw L.M."/>
            <person name="Masouleh A.K."/>
            <person name="Furtado A."/>
            <person name="Henry R.J."/>
            <person name="Mitter N."/>
        </authorList>
    </citation>
    <scope>NUCLEOTIDE SEQUENCE [LARGE SCALE GENOMIC DNA]</scope>
    <source>
        <strain evidence="2">cv. Hass</strain>
    </source>
</reference>
<name>A0ACC2M2V9_PERAE</name>
<dbReference type="Proteomes" id="UP001234297">
    <property type="component" value="Chromosome 5"/>
</dbReference>
<dbReference type="EMBL" id="CM056813">
    <property type="protein sequence ID" value="KAJ8640106.1"/>
    <property type="molecule type" value="Genomic_DNA"/>
</dbReference>
<sequence length="306" mass="33414">MRVSPPFIGSGSSSNVVASGSLPCLSDKESGIWLIFRLSVTCVSFLFGNGAAAAKMETHGIFLLGDVRKKLARDGREGQPDLQTKTRSSPPFTGSGSATKPAVVFFFSGKTITLIALPCSLSSPIKTWCPAKIENLVLFFFPEPTPAGGLLPSSWAILNPDEETLLAALPSLLDPSSELEPLISGAVSSFSRSFFFVIPLNHSSFPSSTSSFLILSFSYLCFFPEPDPDHKHPVICESKAQEDPDSSIHRLQNYTAETYHSLSLLPQWPWLLLLLLLPPQPYRKEGGNSRSFVRRRCPDISHTSRP</sequence>
<evidence type="ECO:0000313" key="2">
    <source>
        <dbReference type="Proteomes" id="UP001234297"/>
    </source>
</evidence>
<evidence type="ECO:0000313" key="1">
    <source>
        <dbReference type="EMBL" id="KAJ8640106.1"/>
    </source>
</evidence>